<feature type="region of interest" description="Disordered" evidence="1">
    <location>
        <begin position="1"/>
        <end position="27"/>
    </location>
</feature>
<name>A0AAU9K8A6_9CILI</name>
<organism evidence="2 3">
    <name type="scientific">Blepharisma stoltei</name>
    <dbReference type="NCBI Taxonomy" id="1481888"/>
    <lineage>
        <taxon>Eukaryota</taxon>
        <taxon>Sar</taxon>
        <taxon>Alveolata</taxon>
        <taxon>Ciliophora</taxon>
        <taxon>Postciliodesmatophora</taxon>
        <taxon>Heterotrichea</taxon>
        <taxon>Heterotrichida</taxon>
        <taxon>Blepharismidae</taxon>
        <taxon>Blepharisma</taxon>
    </lineage>
</organism>
<feature type="compositionally biased region" description="Basic and acidic residues" evidence="1">
    <location>
        <begin position="17"/>
        <end position="27"/>
    </location>
</feature>
<comment type="caution">
    <text evidence="2">The sequence shown here is derived from an EMBL/GenBank/DDBJ whole genome shotgun (WGS) entry which is preliminary data.</text>
</comment>
<feature type="region of interest" description="Disordered" evidence="1">
    <location>
        <begin position="112"/>
        <end position="136"/>
    </location>
</feature>
<dbReference type="AlphaFoldDB" id="A0AAU9K8A6"/>
<gene>
    <name evidence="2" type="ORF">BSTOLATCC_MIC65120</name>
</gene>
<keyword evidence="3" id="KW-1185">Reference proteome</keyword>
<proteinExistence type="predicted"/>
<feature type="compositionally biased region" description="Basic and acidic residues" evidence="1">
    <location>
        <begin position="126"/>
        <end position="136"/>
    </location>
</feature>
<dbReference type="EMBL" id="CAJZBQ010000063">
    <property type="protein sequence ID" value="CAG9335800.1"/>
    <property type="molecule type" value="Genomic_DNA"/>
</dbReference>
<evidence type="ECO:0000313" key="3">
    <source>
        <dbReference type="Proteomes" id="UP001162131"/>
    </source>
</evidence>
<dbReference type="Proteomes" id="UP001162131">
    <property type="component" value="Unassembled WGS sequence"/>
</dbReference>
<evidence type="ECO:0000256" key="1">
    <source>
        <dbReference type="SAM" id="MobiDB-lite"/>
    </source>
</evidence>
<accession>A0AAU9K8A6</accession>
<feature type="compositionally biased region" description="Polar residues" evidence="1">
    <location>
        <begin position="1"/>
        <end position="16"/>
    </location>
</feature>
<reference evidence="2" key="1">
    <citation type="submission" date="2021-09" db="EMBL/GenBank/DDBJ databases">
        <authorList>
            <consortium name="AG Swart"/>
            <person name="Singh M."/>
            <person name="Singh A."/>
            <person name="Seah K."/>
            <person name="Emmerich C."/>
        </authorList>
    </citation>
    <scope>NUCLEOTIDE SEQUENCE</scope>
    <source>
        <strain evidence="2">ATCC30299</strain>
    </source>
</reference>
<protein>
    <submittedName>
        <fullName evidence="2">Uncharacterized protein</fullName>
    </submittedName>
</protein>
<evidence type="ECO:0000313" key="2">
    <source>
        <dbReference type="EMBL" id="CAG9335800.1"/>
    </source>
</evidence>
<sequence length="136" mass="16189">MATDQIPQILNPTQSQEDPRKRKKRDDDYKDLVAYNAELVSYMHKLEFTLLETQRKYKRTKILFKKYIQKLAKNLEKAGYTVPTLPCKFPEADEAVDLEGIWKELEENRKLQEEEEKKKKARRAKKAEVKTENKDN</sequence>